<accession>A0A4U1JJR0</accession>
<dbReference type="InterPro" id="IPR014174">
    <property type="entry name" value="CRISPR-assoc_prot_Cas6/Cmx6"/>
</dbReference>
<proteinExistence type="predicted"/>
<keyword evidence="2" id="KW-1185">Reference proteome</keyword>
<organism evidence="1 2">
    <name type="scientific">Polyangium fumosum</name>
    <dbReference type="NCBI Taxonomy" id="889272"/>
    <lineage>
        <taxon>Bacteria</taxon>
        <taxon>Pseudomonadati</taxon>
        <taxon>Myxococcota</taxon>
        <taxon>Polyangia</taxon>
        <taxon>Polyangiales</taxon>
        <taxon>Polyangiaceae</taxon>
        <taxon>Polyangium</taxon>
    </lineage>
</organism>
<dbReference type="OrthoDB" id="9779370at2"/>
<name>A0A4U1JJR0_9BACT</name>
<dbReference type="EMBL" id="SSMQ01000002">
    <property type="protein sequence ID" value="TKD12810.1"/>
    <property type="molecule type" value="Genomic_DNA"/>
</dbReference>
<dbReference type="Pfam" id="PF09559">
    <property type="entry name" value="Cas6"/>
    <property type="match status" value="1"/>
</dbReference>
<dbReference type="AlphaFoldDB" id="A0A4U1JJR0"/>
<sequence length="263" mass="27591">MPPCVGRCASPKSCGPVNGTFVGSGDSCSETLQYPQAAGFQIGWRAYPSSPRSLHVTPSAPSSPPADRVDIVFPLAGTLVPRDHGYALFGALARVLGDLHGASWLAVHPLGGIPRPDGLLALHPRRGSLCLRVVPAEIPRVLALAGKALDVDGYRVHVGVSRVYPLRPAEALTARMVVIKGFQEPEPFAEAVKRQLDALSVAASIEVGRRRIVTIAGDKVVGFGTTLRGLSEEGSLVVQRAGIGGRQRMGCGVFGPVGREARA</sequence>
<gene>
    <name evidence="1" type="primary">cas6</name>
    <name evidence="1" type="ORF">E8A74_03425</name>
</gene>
<dbReference type="NCBIfam" id="TIGR02807">
    <property type="entry name" value="cas6_cmx6"/>
    <property type="match status" value="1"/>
</dbReference>
<dbReference type="Proteomes" id="UP000309215">
    <property type="component" value="Unassembled WGS sequence"/>
</dbReference>
<evidence type="ECO:0000313" key="2">
    <source>
        <dbReference type="Proteomes" id="UP000309215"/>
    </source>
</evidence>
<evidence type="ECO:0000313" key="1">
    <source>
        <dbReference type="EMBL" id="TKD12810.1"/>
    </source>
</evidence>
<reference evidence="1 2" key="1">
    <citation type="submission" date="2019-04" db="EMBL/GenBank/DDBJ databases">
        <authorList>
            <person name="Li Y."/>
            <person name="Wang J."/>
        </authorList>
    </citation>
    <scope>NUCLEOTIDE SEQUENCE [LARGE SCALE GENOMIC DNA]</scope>
    <source>
        <strain evidence="1 2">DSM 14668</strain>
    </source>
</reference>
<protein>
    <submittedName>
        <fullName evidence="1">Type I-MYXAN CRISPR-associated protein Cas6/Cmx6</fullName>
    </submittedName>
</protein>
<comment type="caution">
    <text evidence="1">The sequence shown here is derived from an EMBL/GenBank/DDBJ whole genome shotgun (WGS) entry which is preliminary data.</text>
</comment>